<gene>
    <name evidence="2" type="primary">LOC110989393</name>
</gene>
<accession>A0A8B7ZV62</accession>
<dbReference type="SUPFAM" id="SSF52540">
    <property type="entry name" value="P-loop containing nucleoside triphosphate hydrolases"/>
    <property type="match status" value="1"/>
</dbReference>
<keyword evidence="1" id="KW-1185">Reference proteome</keyword>
<organism evidence="1 2">
    <name type="scientific">Acanthaster planci</name>
    <name type="common">Crown-of-thorns starfish</name>
    <dbReference type="NCBI Taxonomy" id="133434"/>
    <lineage>
        <taxon>Eukaryota</taxon>
        <taxon>Metazoa</taxon>
        <taxon>Echinodermata</taxon>
        <taxon>Eleutherozoa</taxon>
        <taxon>Asterozoa</taxon>
        <taxon>Asteroidea</taxon>
        <taxon>Valvatacea</taxon>
        <taxon>Valvatida</taxon>
        <taxon>Acanthasteridae</taxon>
        <taxon>Acanthaster</taxon>
    </lineage>
</organism>
<protein>
    <submittedName>
        <fullName evidence="2">Uncharacterized protein LOC110989393</fullName>
    </submittedName>
</protein>
<name>A0A8B7ZV62_ACAPL</name>
<dbReference type="InterPro" id="IPR027417">
    <property type="entry name" value="P-loop_NTPase"/>
</dbReference>
<dbReference type="Proteomes" id="UP000694845">
    <property type="component" value="Unplaced"/>
</dbReference>
<reference evidence="2" key="1">
    <citation type="submission" date="2025-08" db="UniProtKB">
        <authorList>
            <consortium name="RefSeq"/>
        </authorList>
    </citation>
    <scope>IDENTIFICATION</scope>
</reference>
<evidence type="ECO:0000313" key="1">
    <source>
        <dbReference type="Proteomes" id="UP000694845"/>
    </source>
</evidence>
<dbReference type="KEGG" id="aplc:110989393"/>
<dbReference type="GeneID" id="110989393"/>
<dbReference type="RefSeq" id="XP_022109448.1">
    <property type="nucleotide sequence ID" value="XM_022253756.1"/>
</dbReference>
<evidence type="ECO:0000313" key="2">
    <source>
        <dbReference type="RefSeq" id="XP_022109448.1"/>
    </source>
</evidence>
<proteinExistence type="predicted"/>
<sequence length="207" mass="22566">MLYHKECDYQRLEVAMDVNFSTYLSGFNGFGGSFNLQVLANDIGLHQEYRKALRSGSLPCNRLRILTIGDKGVGKSSTLKYLCGEVCDPNAELQATEGTDITIGETCEQEPNWKHCNTGVCKSADDPGLCAAWCVCKGIDIMGGVLNSVKDDTLSEDEHGVLIKSPQSRGHNQDRGTTERDVGKAFQRMPVRMTSNSSNACASGCSW</sequence>
<dbReference type="AlphaFoldDB" id="A0A8B7ZV62"/>